<dbReference type="InterPro" id="IPR044074">
    <property type="entry name" value="PurU_ACT"/>
</dbReference>
<dbReference type="PROSITE" id="PS51671">
    <property type="entry name" value="ACT"/>
    <property type="match status" value="1"/>
</dbReference>
<accession>A0A1I3RN02</accession>
<dbReference type="CDD" id="cd08648">
    <property type="entry name" value="FMT_core_Formyl-FH4-Hydrolase_C"/>
    <property type="match status" value="1"/>
</dbReference>
<evidence type="ECO:0000259" key="5">
    <source>
        <dbReference type="PROSITE" id="PS51671"/>
    </source>
</evidence>
<dbReference type="AlphaFoldDB" id="A0A1I3RN02"/>
<dbReference type="SUPFAM" id="SSF53328">
    <property type="entry name" value="Formyltransferase"/>
    <property type="match status" value="1"/>
</dbReference>
<organism evidence="6 7">
    <name type="scientific">Thermoflavimicrobium dichotomicum</name>
    <dbReference type="NCBI Taxonomy" id="46223"/>
    <lineage>
        <taxon>Bacteria</taxon>
        <taxon>Bacillati</taxon>
        <taxon>Bacillota</taxon>
        <taxon>Bacilli</taxon>
        <taxon>Bacillales</taxon>
        <taxon>Thermoactinomycetaceae</taxon>
        <taxon>Thermoflavimicrobium</taxon>
    </lineage>
</organism>
<proteinExistence type="inferred from homology"/>
<dbReference type="InterPro" id="IPR041729">
    <property type="entry name" value="Formyl-FH4-Hydrolase_C"/>
</dbReference>
<dbReference type="InterPro" id="IPR045865">
    <property type="entry name" value="ACT-like_dom_sf"/>
</dbReference>
<dbReference type="Gene3D" id="3.30.70.260">
    <property type="match status" value="1"/>
</dbReference>
<reference evidence="6 7" key="1">
    <citation type="submission" date="2016-10" db="EMBL/GenBank/DDBJ databases">
        <authorList>
            <person name="de Groot N.N."/>
        </authorList>
    </citation>
    <scope>NUCLEOTIDE SEQUENCE [LARGE SCALE GENOMIC DNA]</scope>
    <source>
        <strain evidence="6 7">DSM 44778</strain>
    </source>
</reference>
<dbReference type="Gene3D" id="3.40.50.170">
    <property type="entry name" value="Formyl transferase, N-terminal domain"/>
    <property type="match status" value="1"/>
</dbReference>
<dbReference type="GO" id="GO:0006189">
    <property type="term" value="P:'de novo' IMP biosynthetic process"/>
    <property type="evidence" value="ECO:0007669"/>
    <property type="project" value="UniProtKB-UniRule"/>
</dbReference>
<feature type="active site" evidence="3">
    <location>
        <position position="238"/>
    </location>
</feature>
<dbReference type="STRING" id="46223.SAMN05421852_110114"/>
<dbReference type="InterPro" id="IPR036477">
    <property type="entry name" value="Formyl_transf_N_sf"/>
</dbReference>
<dbReference type="Pfam" id="PF01842">
    <property type="entry name" value="ACT"/>
    <property type="match status" value="1"/>
</dbReference>
<evidence type="ECO:0000256" key="4">
    <source>
        <dbReference type="NCBIfam" id="TIGR00655"/>
    </source>
</evidence>
<sequence length="296" mass="34841">MELAMQRKIGKLKKEDQGRLVLSCPNQPGIVAEVTRFLYEREADIIQIEQHMDEHFFLRVVFQCDQFERRIEEIRQQFAPIAESYEMQWRMVSAARKHRLAIFVSKEGHCLQDLLWRFQTGELEAEISMVISNHADLKPLVEPYGIPYYHVPVTKETREEAARIHMELLEPAKIDTIILARYMQIIPSWMTQRYRHQIINIHHSFLPAFAGAKPYHRAYERGVKMIGATAHYVTEELDQGPIIEQDVKRVDHRYSVEDLKRIGRDIERIVLARAVRWHIQDQVMVDGNRTIVFSGI</sequence>
<dbReference type="InterPro" id="IPR004810">
    <property type="entry name" value="PurU"/>
</dbReference>
<dbReference type="GO" id="GO:0006730">
    <property type="term" value="P:one-carbon metabolic process"/>
    <property type="evidence" value="ECO:0007669"/>
    <property type="project" value="UniProtKB-KW"/>
</dbReference>
<feature type="domain" description="ACT" evidence="5">
    <location>
        <begin position="19"/>
        <end position="92"/>
    </location>
</feature>
<name>A0A1I3RN02_9BACL</name>
<keyword evidence="7" id="KW-1185">Reference proteome</keyword>
<dbReference type="UniPathway" id="UPA00074">
    <property type="reaction ID" value="UER00170"/>
</dbReference>
<dbReference type="PRINTS" id="PR01575">
    <property type="entry name" value="FFH4HYDRLASE"/>
</dbReference>
<gene>
    <name evidence="3" type="primary">purU</name>
    <name evidence="6" type="ORF">SAMN05421852_110114</name>
</gene>
<evidence type="ECO:0000256" key="1">
    <source>
        <dbReference type="ARBA" id="ARBA00022563"/>
    </source>
</evidence>
<evidence type="ECO:0000256" key="2">
    <source>
        <dbReference type="ARBA" id="ARBA00022801"/>
    </source>
</evidence>
<dbReference type="NCBIfam" id="TIGR00655">
    <property type="entry name" value="PurU"/>
    <property type="match status" value="1"/>
</dbReference>
<dbReference type="HAMAP" id="MF_01927">
    <property type="entry name" value="PurU"/>
    <property type="match status" value="1"/>
</dbReference>
<comment type="similarity">
    <text evidence="3">Belongs to the PurU family.</text>
</comment>
<evidence type="ECO:0000313" key="7">
    <source>
        <dbReference type="Proteomes" id="UP000199545"/>
    </source>
</evidence>
<dbReference type="PANTHER" id="PTHR42706:SF1">
    <property type="entry name" value="FORMYLTETRAHYDROFOLATE DEFORMYLASE 2, MITOCHONDRIAL"/>
    <property type="match status" value="1"/>
</dbReference>
<dbReference type="EMBL" id="FORR01000010">
    <property type="protein sequence ID" value="SFJ47648.1"/>
    <property type="molecule type" value="Genomic_DNA"/>
</dbReference>
<dbReference type="CDD" id="cd04875">
    <property type="entry name" value="ACT_F4HF-DF"/>
    <property type="match status" value="1"/>
</dbReference>
<dbReference type="GO" id="GO:0008864">
    <property type="term" value="F:formyltetrahydrofolate deformylase activity"/>
    <property type="evidence" value="ECO:0007669"/>
    <property type="project" value="UniProtKB-UniRule"/>
</dbReference>
<dbReference type="RefSeq" id="WP_175482426.1">
    <property type="nucleotide sequence ID" value="NZ_FORR01000010.1"/>
</dbReference>
<evidence type="ECO:0000313" key="6">
    <source>
        <dbReference type="EMBL" id="SFJ47648.1"/>
    </source>
</evidence>
<dbReference type="Pfam" id="PF00551">
    <property type="entry name" value="Formyl_trans_N"/>
    <property type="match status" value="1"/>
</dbReference>
<keyword evidence="1 3" id="KW-0554">One-carbon metabolism</keyword>
<comment type="pathway">
    <text evidence="3">Purine metabolism; IMP biosynthesis via de novo pathway; formate from 10-formyl-5,6,7,8-tetrahydrofolate: step 1/1.</text>
</comment>
<dbReference type="Proteomes" id="UP000199545">
    <property type="component" value="Unassembled WGS sequence"/>
</dbReference>
<keyword evidence="2 3" id="KW-0378">Hydrolase</keyword>
<dbReference type="EC" id="3.5.1.10" evidence="3 4"/>
<comment type="catalytic activity">
    <reaction evidence="3">
        <text>(6R)-10-formyltetrahydrofolate + H2O = (6S)-5,6,7,8-tetrahydrofolate + formate + H(+)</text>
        <dbReference type="Rhea" id="RHEA:19833"/>
        <dbReference type="ChEBI" id="CHEBI:15377"/>
        <dbReference type="ChEBI" id="CHEBI:15378"/>
        <dbReference type="ChEBI" id="CHEBI:15740"/>
        <dbReference type="ChEBI" id="CHEBI:57453"/>
        <dbReference type="ChEBI" id="CHEBI:195366"/>
        <dbReference type="EC" id="3.5.1.10"/>
    </reaction>
</comment>
<dbReference type="NCBIfam" id="NF004684">
    <property type="entry name" value="PRK06027.1"/>
    <property type="match status" value="1"/>
</dbReference>
<keyword evidence="3" id="KW-0658">Purine biosynthesis</keyword>
<dbReference type="PANTHER" id="PTHR42706">
    <property type="entry name" value="FORMYLTETRAHYDROFOLATE DEFORMYLASE"/>
    <property type="match status" value="1"/>
</dbReference>
<comment type="function">
    <text evidence="3">Catalyzes the hydrolysis of 10-formyltetrahydrofolate (formyl-FH4) to formate and tetrahydrofolate (FH4).</text>
</comment>
<protein>
    <recommendedName>
        <fullName evidence="3 4">Formyltetrahydrofolate deformylase</fullName>
        <ecNumber evidence="3 4">3.5.1.10</ecNumber>
    </recommendedName>
    <alternativeName>
        <fullName evidence="3">Formyl-FH(4) hydrolase</fullName>
    </alternativeName>
</protein>
<dbReference type="InterPro" id="IPR002376">
    <property type="entry name" value="Formyl_transf_N"/>
</dbReference>
<evidence type="ECO:0000256" key="3">
    <source>
        <dbReference type="HAMAP-Rule" id="MF_01927"/>
    </source>
</evidence>
<dbReference type="InterPro" id="IPR002912">
    <property type="entry name" value="ACT_dom"/>
</dbReference>
<dbReference type="SUPFAM" id="SSF55021">
    <property type="entry name" value="ACT-like"/>
    <property type="match status" value="1"/>
</dbReference>
<dbReference type="PIRSF" id="PIRSF036480">
    <property type="entry name" value="FormyFH4_hydr"/>
    <property type="match status" value="1"/>
</dbReference>